<feature type="transmembrane region" description="Helical" evidence="2">
    <location>
        <begin position="287"/>
        <end position="306"/>
    </location>
</feature>
<dbReference type="Proteomes" id="UP000256913">
    <property type="component" value="Unassembled WGS sequence"/>
</dbReference>
<reference evidence="3 4" key="1">
    <citation type="submission" date="2018-08" db="EMBL/GenBank/DDBJ databases">
        <title>Sequencing the genomes of 1000 actinobacteria strains.</title>
        <authorList>
            <person name="Klenk H.-P."/>
        </authorList>
    </citation>
    <scope>NUCLEOTIDE SEQUENCE [LARGE SCALE GENOMIC DNA]</scope>
    <source>
        <strain evidence="3 4">DSM 44099</strain>
    </source>
</reference>
<sequence>MTVTDVAPAQAAEQPPRPTPSKEDRWGWTGVGAITLVLAVSFIPRLNLPFGDNHMGRIISRYALHLANLHEKGIVGSDFSADWEPYSNAAYAHHPPLLNILTALFGSFPGDQPVEVWIAPYLLALLVVPAGAALLRGFGLRWTATLLAVGLMASTTFFWVYSPIMFDLGPILLISAVVVVLRRKDYQPPRWLLVIACIAALLATMVSWPGIGFAGAMGLWLLLGRRKIDRVVLWVGGAMVVGLLISLTFIVGVSGIADLTHQAEFRTQGGTFTAEQFVRRQGRNLDALLPIWYLVLLGLGTLAGLWDKRTRLYMAFALLFNIFWTVGLNNGAYIHDYWDYPVMILGLVGMGVLIDRVIAFLPGKLTLAGASAAGLLMVAWLGFIVLGRIDHNYVETPTDAGTLVSEHDPAPNQTVAWVAGGGLSTPRWFAYYWNMAPKGVTPAVLASNEANPTDLVLMDLRKVPTWLPKTIGDRAVAEEGHYALIRISDLKAAEITP</sequence>
<gene>
    <name evidence="3" type="ORF">DFJ67_1294</name>
</gene>
<dbReference type="EMBL" id="QUMQ01000001">
    <property type="protein sequence ID" value="REF95341.1"/>
    <property type="molecule type" value="Genomic_DNA"/>
</dbReference>
<comment type="caution">
    <text evidence="3">The sequence shown here is derived from an EMBL/GenBank/DDBJ whole genome shotgun (WGS) entry which is preliminary data.</text>
</comment>
<feature type="transmembrane region" description="Helical" evidence="2">
    <location>
        <begin position="26"/>
        <end position="48"/>
    </location>
</feature>
<dbReference type="OrthoDB" id="3354399at2"/>
<feature type="transmembrane region" description="Helical" evidence="2">
    <location>
        <begin position="191"/>
        <end position="211"/>
    </location>
</feature>
<feature type="transmembrane region" description="Helical" evidence="2">
    <location>
        <begin position="116"/>
        <end position="138"/>
    </location>
</feature>
<evidence type="ECO:0000256" key="2">
    <source>
        <dbReference type="SAM" id="Phobius"/>
    </source>
</evidence>
<feature type="transmembrane region" description="Helical" evidence="2">
    <location>
        <begin position="367"/>
        <end position="386"/>
    </location>
</feature>
<evidence type="ECO:0008006" key="5">
    <source>
        <dbReference type="Google" id="ProtNLM"/>
    </source>
</evidence>
<feature type="region of interest" description="Disordered" evidence="1">
    <location>
        <begin position="1"/>
        <end position="26"/>
    </location>
</feature>
<keyword evidence="2" id="KW-1133">Transmembrane helix</keyword>
<feature type="transmembrane region" description="Helical" evidence="2">
    <location>
        <begin position="231"/>
        <end position="257"/>
    </location>
</feature>
<dbReference type="AlphaFoldDB" id="A0A3D9ZDC8"/>
<evidence type="ECO:0000313" key="3">
    <source>
        <dbReference type="EMBL" id="REF95341.1"/>
    </source>
</evidence>
<keyword evidence="4" id="KW-1185">Reference proteome</keyword>
<keyword evidence="2" id="KW-0472">Membrane</keyword>
<name>A0A3D9ZDC8_9ACTN</name>
<organism evidence="3 4">
    <name type="scientific">Asanoa ferruginea</name>
    <dbReference type="NCBI Taxonomy" id="53367"/>
    <lineage>
        <taxon>Bacteria</taxon>
        <taxon>Bacillati</taxon>
        <taxon>Actinomycetota</taxon>
        <taxon>Actinomycetes</taxon>
        <taxon>Micromonosporales</taxon>
        <taxon>Micromonosporaceae</taxon>
        <taxon>Asanoa</taxon>
    </lineage>
</organism>
<proteinExistence type="predicted"/>
<accession>A0A3D9ZDC8</accession>
<feature type="transmembrane region" description="Helical" evidence="2">
    <location>
        <begin position="158"/>
        <end position="179"/>
    </location>
</feature>
<feature type="transmembrane region" description="Helical" evidence="2">
    <location>
        <begin position="312"/>
        <end position="330"/>
    </location>
</feature>
<feature type="transmembrane region" description="Helical" evidence="2">
    <location>
        <begin position="342"/>
        <end position="361"/>
    </location>
</feature>
<evidence type="ECO:0000313" key="4">
    <source>
        <dbReference type="Proteomes" id="UP000256913"/>
    </source>
</evidence>
<protein>
    <recommendedName>
        <fullName evidence="5">Dolichyl-phosphate-mannose-protein mannosyltransferase</fullName>
    </recommendedName>
</protein>
<dbReference type="RefSeq" id="WP_116067044.1">
    <property type="nucleotide sequence ID" value="NZ_BONB01000015.1"/>
</dbReference>
<evidence type="ECO:0000256" key="1">
    <source>
        <dbReference type="SAM" id="MobiDB-lite"/>
    </source>
</evidence>
<keyword evidence="2" id="KW-0812">Transmembrane</keyword>